<comment type="caution">
    <text evidence="1">The sequence shown here is derived from an EMBL/GenBank/DDBJ whole genome shotgun (WGS) entry which is preliminary data.</text>
</comment>
<dbReference type="EMBL" id="BMAW01077541">
    <property type="protein sequence ID" value="GFU06874.1"/>
    <property type="molecule type" value="Genomic_DNA"/>
</dbReference>
<name>A0A8X6Q4Z1_NEPPI</name>
<sequence length="82" mass="9308">MAVINLYRRIFVRAVRKQASHYDTTKTNMKHDKTVIQWTPDTIDAFKIYKDIVAKADLLAHPKNDADLSVLTSDIAIGAHLN</sequence>
<dbReference type="OrthoDB" id="422540at2759"/>
<dbReference type="AlphaFoldDB" id="A0A8X6Q4Z1"/>
<evidence type="ECO:0000313" key="2">
    <source>
        <dbReference type="Proteomes" id="UP000887013"/>
    </source>
</evidence>
<proteinExistence type="predicted"/>
<reference evidence="1" key="1">
    <citation type="submission" date="2020-08" db="EMBL/GenBank/DDBJ databases">
        <title>Multicomponent nature underlies the extraordinary mechanical properties of spider dragline silk.</title>
        <authorList>
            <person name="Kono N."/>
            <person name="Nakamura H."/>
            <person name="Mori M."/>
            <person name="Yoshida Y."/>
            <person name="Ohtoshi R."/>
            <person name="Malay A.D."/>
            <person name="Moran D.A.P."/>
            <person name="Tomita M."/>
            <person name="Numata K."/>
            <person name="Arakawa K."/>
        </authorList>
    </citation>
    <scope>NUCLEOTIDE SEQUENCE</scope>
</reference>
<evidence type="ECO:0000313" key="1">
    <source>
        <dbReference type="EMBL" id="GFU06874.1"/>
    </source>
</evidence>
<dbReference type="Proteomes" id="UP000887013">
    <property type="component" value="Unassembled WGS sequence"/>
</dbReference>
<gene>
    <name evidence="1" type="ORF">NPIL_304141</name>
</gene>
<protein>
    <submittedName>
        <fullName evidence="1">Uncharacterized protein</fullName>
    </submittedName>
</protein>
<keyword evidence="2" id="KW-1185">Reference proteome</keyword>
<accession>A0A8X6Q4Z1</accession>
<organism evidence="1 2">
    <name type="scientific">Nephila pilipes</name>
    <name type="common">Giant wood spider</name>
    <name type="synonym">Nephila maculata</name>
    <dbReference type="NCBI Taxonomy" id="299642"/>
    <lineage>
        <taxon>Eukaryota</taxon>
        <taxon>Metazoa</taxon>
        <taxon>Ecdysozoa</taxon>
        <taxon>Arthropoda</taxon>
        <taxon>Chelicerata</taxon>
        <taxon>Arachnida</taxon>
        <taxon>Araneae</taxon>
        <taxon>Araneomorphae</taxon>
        <taxon>Entelegynae</taxon>
        <taxon>Araneoidea</taxon>
        <taxon>Nephilidae</taxon>
        <taxon>Nephila</taxon>
    </lineage>
</organism>